<keyword evidence="2" id="KW-0812">Transmembrane</keyword>
<evidence type="ECO:0000313" key="3">
    <source>
        <dbReference type="EnsemblMetazoa" id="CLYHEMP010383.1"/>
    </source>
</evidence>
<evidence type="ECO:0000256" key="1">
    <source>
        <dbReference type="SAM" id="MobiDB-lite"/>
    </source>
</evidence>
<reference evidence="3" key="1">
    <citation type="submission" date="2021-01" db="UniProtKB">
        <authorList>
            <consortium name="EnsemblMetazoa"/>
        </authorList>
    </citation>
    <scope>IDENTIFICATION</scope>
</reference>
<dbReference type="AlphaFoldDB" id="A0A7M5VCK6"/>
<sequence>HSKSNSQSQHFPVKTTSDIHQSINLSPPNFKPPIHIVVNSTKLSTTHQTNFIFRNETTMAFSLFNMIKNVTTIIAKSEKALDGEVPVETPAAVQSQVIENVIDSIIELPLKGSGIIDNNFDPQSDSSSNINTDYSKESLVSDSLMKLRHSFNDNGSDVDTPHQIEHDSNDDVIANSNESVEQPKVEHQPRFTPSLLFIILLVTSFSLLLAIELITFNYQGIQIPDDTTTTWDSVHDYMDRFLQYIDLSNVSK</sequence>
<feature type="region of interest" description="Disordered" evidence="1">
    <location>
        <begin position="1"/>
        <end position="25"/>
    </location>
</feature>
<evidence type="ECO:0000256" key="2">
    <source>
        <dbReference type="SAM" id="Phobius"/>
    </source>
</evidence>
<keyword evidence="4" id="KW-1185">Reference proteome</keyword>
<feature type="transmembrane region" description="Helical" evidence="2">
    <location>
        <begin position="195"/>
        <end position="214"/>
    </location>
</feature>
<proteinExistence type="predicted"/>
<keyword evidence="2" id="KW-0472">Membrane</keyword>
<dbReference type="Proteomes" id="UP000594262">
    <property type="component" value="Unplaced"/>
</dbReference>
<keyword evidence="2" id="KW-1133">Transmembrane helix</keyword>
<dbReference type="EnsemblMetazoa" id="CLYHEMT010383.1">
    <property type="protein sequence ID" value="CLYHEMP010383.1"/>
    <property type="gene ID" value="CLYHEMG010383"/>
</dbReference>
<protein>
    <submittedName>
        <fullName evidence="3">Uncharacterized protein</fullName>
    </submittedName>
</protein>
<evidence type="ECO:0000313" key="4">
    <source>
        <dbReference type="Proteomes" id="UP000594262"/>
    </source>
</evidence>
<organism evidence="3 4">
    <name type="scientific">Clytia hemisphaerica</name>
    <dbReference type="NCBI Taxonomy" id="252671"/>
    <lineage>
        <taxon>Eukaryota</taxon>
        <taxon>Metazoa</taxon>
        <taxon>Cnidaria</taxon>
        <taxon>Hydrozoa</taxon>
        <taxon>Hydroidolina</taxon>
        <taxon>Leptothecata</taxon>
        <taxon>Obeliida</taxon>
        <taxon>Clytiidae</taxon>
        <taxon>Clytia</taxon>
    </lineage>
</organism>
<accession>A0A7M5VCK6</accession>
<name>A0A7M5VCK6_9CNID</name>